<dbReference type="GO" id="GO:0046983">
    <property type="term" value="F:protein dimerization activity"/>
    <property type="evidence" value="ECO:0007669"/>
    <property type="project" value="InterPro"/>
</dbReference>
<accession>A0A0W4ZCM0</accession>
<evidence type="ECO:0000256" key="6">
    <source>
        <dbReference type="ARBA" id="ARBA00025804"/>
    </source>
</evidence>
<evidence type="ECO:0000256" key="3">
    <source>
        <dbReference type="ARBA" id="ARBA00022478"/>
    </source>
</evidence>
<evidence type="ECO:0000259" key="8">
    <source>
        <dbReference type="SMART" id="SM00662"/>
    </source>
</evidence>
<keyword evidence="3" id="KW-0240">DNA-directed RNA polymerase</keyword>
<dbReference type="InterPro" id="IPR036603">
    <property type="entry name" value="RBP11-like"/>
</dbReference>
<dbReference type="RefSeq" id="XP_018227894.1">
    <property type="nucleotide sequence ID" value="XM_018375884.1"/>
</dbReference>
<evidence type="ECO:0000256" key="4">
    <source>
        <dbReference type="ARBA" id="ARBA00023163"/>
    </source>
</evidence>
<dbReference type="InterPro" id="IPR036643">
    <property type="entry name" value="RNApol_insert_sf"/>
</dbReference>
<evidence type="ECO:0000313" key="10">
    <source>
        <dbReference type="Proteomes" id="UP000053447"/>
    </source>
</evidence>
<dbReference type="GO" id="GO:0003677">
    <property type="term" value="F:DNA binding"/>
    <property type="evidence" value="ECO:0007669"/>
    <property type="project" value="EnsemblFungi"/>
</dbReference>
<comment type="caution">
    <text evidence="9">The sequence shown here is derived from an EMBL/GenBank/DDBJ whole genome shotgun (WGS) entry which is preliminary data.</text>
</comment>
<dbReference type="SMART" id="SM00662">
    <property type="entry name" value="RPOLD"/>
    <property type="match status" value="1"/>
</dbReference>
<dbReference type="HAMAP" id="MF_00320">
    <property type="entry name" value="RNApol_arch_Rpo3"/>
    <property type="match status" value="1"/>
</dbReference>
<sequence>MTSREGPQVTIRNIEKNSIDFVLSNVDLAFANSLRRVILAEVPTVAIDLVEIEINTSVLADEFITHRLGMIPLDSANVDDKLVYTRDCDCDQYCTKCSVQLTLYAKCTSDGTMDVYSKDLIVEHNSTIGTPVIDVDPDGKGILICKLRKAQELRLKCIAKKGIAKEHAKWSPVSAIAFEYDPWNKLHHTDYWFEESSDAEWPKSKNSDWEEAPRDEAFDYTAEPSKFYFCIETVGSLTPNEVISQGIKYLQVKLATIVRDLQRSSSENMGIGSTGFGDDMHLSDKTTNEWDETITWS</sequence>
<name>A0A0W4ZCM0_PNEJ7</name>
<proteinExistence type="inferred from homology"/>
<evidence type="ECO:0000256" key="7">
    <source>
        <dbReference type="ARBA" id="ARBA00072506"/>
    </source>
</evidence>
<gene>
    <name evidence="9" type="ORF">T551_03621</name>
</gene>
<evidence type="ECO:0000256" key="2">
    <source>
        <dbReference type="ARBA" id="ARBA00011730"/>
    </source>
</evidence>
<comment type="similarity">
    <text evidence="6">Belongs to the archaeal Rpo3/eukaryotic RPB3 RNA polymerase subunit family.</text>
</comment>
<dbReference type="Gene3D" id="2.170.120.12">
    <property type="entry name" value="DNA-directed RNA polymerase, insert domain"/>
    <property type="match status" value="1"/>
</dbReference>
<dbReference type="GO" id="GO:0005665">
    <property type="term" value="C:RNA polymerase II, core complex"/>
    <property type="evidence" value="ECO:0007669"/>
    <property type="project" value="EnsemblFungi"/>
</dbReference>
<dbReference type="eggNOG" id="KOG1522">
    <property type="taxonomic scope" value="Eukaryota"/>
</dbReference>
<dbReference type="GeneID" id="28942139"/>
<keyword evidence="4" id="KW-0804">Transcription</keyword>
<keyword evidence="5" id="KW-0539">Nucleus</keyword>
<comment type="subcellular location">
    <subcellularLocation>
        <location evidence="1">Nucleus</location>
    </subcellularLocation>
</comment>
<dbReference type="SUPFAM" id="SSF55257">
    <property type="entry name" value="RBP11-like subunits of RNA polymerase"/>
    <property type="match status" value="1"/>
</dbReference>
<evidence type="ECO:0000256" key="5">
    <source>
        <dbReference type="ARBA" id="ARBA00023242"/>
    </source>
</evidence>
<dbReference type="InterPro" id="IPR050518">
    <property type="entry name" value="Rpo3/RPB3_RNA_Pol_subunit"/>
</dbReference>
<protein>
    <recommendedName>
        <fullName evidence="7">DNA-directed RNA polymerase II subunit RPB3</fullName>
    </recommendedName>
</protein>
<dbReference type="Pfam" id="PF01000">
    <property type="entry name" value="RNA_pol_A_bac"/>
    <property type="match status" value="1"/>
</dbReference>
<dbReference type="InterPro" id="IPR011262">
    <property type="entry name" value="DNA-dir_RNA_pol_insert"/>
</dbReference>
<dbReference type="GO" id="GO:0000785">
    <property type="term" value="C:chromatin"/>
    <property type="evidence" value="ECO:0007669"/>
    <property type="project" value="EnsemblFungi"/>
</dbReference>
<dbReference type="GO" id="GO:0003899">
    <property type="term" value="F:DNA-directed RNA polymerase activity"/>
    <property type="evidence" value="ECO:0007669"/>
    <property type="project" value="InterPro"/>
</dbReference>
<dbReference type="SUPFAM" id="SSF56553">
    <property type="entry name" value="Insert subdomain of RNA polymerase alpha subunit"/>
    <property type="match status" value="1"/>
</dbReference>
<dbReference type="AlphaFoldDB" id="A0A0W4ZCM0"/>
<evidence type="ECO:0000256" key="1">
    <source>
        <dbReference type="ARBA" id="ARBA00004123"/>
    </source>
</evidence>
<dbReference type="InterPro" id="IPR022842">
    <property type="entry name" value="RNAP_Rpo3/Rpb3/RPAC1"/>
</dbReference>
<dbReference type="Gene3D" id="3.30.1360.10">
    <property type="entry name" value="RNA polymerase, RBP11-like subunit"/>
    <property type="match status" value="1"/>
</dbReference>
<dbReference type="CDD" id="cd07031">
    <property type="entry name" value="RNAP_II_RPB3"/>
    <property type="match status" value="1"/>
</dbReference>
<dbReference type="Pfam" id="PF01193">
    <property type="entry name" value="RNA_pol_L"/>
    <property type="match status" value="1"/>
</dbReference>
<dbReference type="PANTHER" id="PTHR11800:SF2">
    <property type="entry name" value="DNA-DIRECTED RNA POLYMERASE II SUBUNIT RPB3"/>
    <property type="match status" value="1"/>
</dbReference>
<dbReference type="Proteomes" id="UP000053447">
    <property type="component" value="Unassembled WGS sequence"/>
</dbReference>
<dbReference type="VEuPathDB" id="FungiDB:T551_03621"/>
<organism evidence="9 10">
    <name type="scientific">Pneumocystis jirovecii (strain RU7)</name>
    <name type="common">Human pneumocystis pneumonia agent</name>
    <dbReference type="NCBI Taxonomy" id="1408657"/>
    <lineage>
        <taxon>Eukaryota</taxon>
        <taxon>Fungi</taxon>
        <taxon>Dikarya</taxon>
        <taxon>Ascomycota</taxon>
        <taxon>Taphrinomycotina</taxon>
        <taxon>Pneumocystomycetes</taxon>
        <taxon>Pneumocystaceae</taxon>
        <taxon>Pneumocystis</taxon>
    </lineage>
</organism>
<dbReference type="InterPro" id="IPR011263">
    <property type="entry name" value="DNA-dir_RNA_pol_RpoA/D/Rpb3"/>
</dbReference>
<dbReference type="EMBL" id="LFWA01000019">
    <property type="protein sequence ID" value="KTW26049.1"/>
    <property type="molecule type" value="Genomic_DNA"/>
</dbReference>
<dbReference type="PANTHER" id="PTHR11800">
    <property type="entry name" value="DNA-DIRECTED RNA POLYMERASE"/>
    <property type="match status" value="1"/>
</dbReference>
<feature type="domain" description="DNA-directed RNA polymerase RpoA/D/Rpb3-type" evidence="8">
    <location>
        <begin position="18"/>
        <end position="260"/>
    </location>
</feature>
<dbReference type="OrthoDB" id="270173at2759"/>
<dbReference type="STRING" id="1408657.A0A0W4ZCM0"/>
<dbReference type="NCBIfam" id="NF001988">
    <property type="entry name" value="PRK00783.1"/>
    <property type="match status" value="1"/>
</dbReference>
<dbReference type="GO" id="GO:0006366">
    <property type="term" value="P:transcription by RNA polymerase II"/>
    <property type="evidence" value="ECO:0007669"/>
    <property type="project" value="TreeGrafter"/>
</dbReference>
<reference evidence="10" key="1">
    <citation type="journal article" date="2016" name="Nat. Commun.">
        <title>Genome analysis of three Pneumocystis species reveals adaptation mechanisms to life exclusively in mammalian hosts.</title>
        <authorList>
            <person name="Ma L."/>
            <person name="Chen Z."/>
            <person name="Huang D.W."/>
            <person name="Kutty G."/>
            <person name="Ishihara M."/>
            <person name="Wang H."/>
            <person name="Abouelleil A."/>
            <person name="Bishop L."/>
            <person name="Davey E."/>
            <person name="Deng R."/>
            <person name="Deng X."/>
            <person name="Fan L."/>
            <person name="Fantoni G."/>
            <person name="Fitzgerald M."/>
            <person name="Gogineni E."/>
            <person name="Goldberg J.M."/>
            <person name="Handley G."/>
            <person name="Hu X."/>
            <person name="Huber C."/>
            <person name="Jiao X."/>
            <person name="Jones K."/>
            <person name="Levin J.Z."/>
            <person name="Liu Y."/>
            <person name="Macdonald P."/>
            <person name="Melnikov A."/>
            <person name="Raley C."/>
            <person name="Sassi M."/>
            <person name="Sherman B.T."/>
            <person name="Song X."/>
            <person name="Sykes S."/>
            <person name="Tran B."/>
            <person name="Walsh L."/>
            <person name="Xia Y."/>
            <person name="Yang J."/>
            <person name="Young S."/>
            <person name="Zeng Q."/>
            <person name="Zheng X."/>
            <person name="Stephens R."/>
            <person name="Nusbaum C."/>
            <person name="Birren B.W."/>
            <person name="Azadi P."/>
            <person name="Lempicki R.A."/>
            <person name="Cuomo C.A."/>
            <person name="Kovacs J.A."/>
        </authorList>
    </citation>
    <scope>NUCLEOTIDE SEQUENCE [LARGE SCALE GENOMIC DNA]</scope>
    <source>
        <strain evidence="10">RU7</strain>
    </source>
</reference>
<dbReference type="FunFam" id="2.170.120.12:FF:000002">
    <property type="entry name" value="DNA-directed RNA polymerase II subunit RPB3"/>
    <property type="match status" value="1"/>
</dbReference>
<comment type="subunit">
    <text evidence="2">Component of the RNA polymerase II (Pol II) complex consisting of 12 subunits.</text>
</comment>
<evidence type="ECO:0000313" key="9">
    <source>
        <dbReference type="EMBL" id="KTW26049.1"/>
    </source>
</evidence>
<keyword evidence="10" id="KW-1185">Reference proteome</keyword>